<reference evidence="1" key="2">
    <citation type="submission" date="2021-04" db="EMBL/GenBank/DDBJ databases">
        <authorList>
            <person name="Gilroy R."/>
        </authorList>
    </citation>
    <scope>NUCLEOTIDE SEQUENCE</scope>
    <source>
        <strain evidence="1">ChiSjej1B19-5720</strain>
    </source>
</reference>
<organism evidence="1 2">
    <name type="scientific">Candidatus Blautia faecavium</name>
    <dbReference type="NCBI Taxonomy" id="2838487"/>
    <lineage>
        <taxon>Bacteria</taxon>
        <taxon>Bacillati</taxon>
        <taxon>Bacillota</taxon>
        <taxon>Clostridia</taxon>
        <taxon>Lachnospirales</taxon>
        <taxon>Lachnospiraceae</taxon>
        <taxon>Blautia</taxon>
    </lineage>
</organism>
<dbReference type="AlphaFoldDB" id="A0A9D2LVE1"/>
<accession>A0A9D2LVE1</accession>
<evidence type="ECO:0000313" key="1">
    <source>
        <dbReference type="EMBL" id="HJB29724.1"/>
    </source>
</evidence>
<comment type="caution">
    <text evidence="1">The sequence shown here is derived from an EMBL/GenBank/DDBJ whole genome shotgun (WGS) entry which is preliminary data.</text>
</comment>
<sequence length="289" mass="32780">MDLNELIYTRLAEDKELSGRLAKYAGRPAIFNTEFPEDQAAGWEGKHQYPRICYRVDMQVNQERSADGTLHVTIYTDKNPLELDALESLVRGCLKDVLMKPHDQAPFCVAWSRTEPYLIDGMAVIYKDILYDILEYPGQETTDPDPVMAVSTYVKELYPESVVLGIDRIGDYTNPADKPVFFCRLEDIRSTTGYCMHSISWFLARVAVHLLYPNALTRLKMIAGINQKMAVDEEIIMLDQSPMYLNELNMDSKADYLREGQLTITGKYGCLRGGEKKHNLTGVGIGMTN</sequence>
<evidence type="ECO:0000313" key="2">
    <source>
        <dbReference type="Proteomes" id="UP000823842"/>
    </source>
</evidence>
<name>A0A9D2LVE1_9FIRM</name>
<dbReference type="Proteomes" id="UP000823842">
    <property type="component" value="Unassembled WGS sequence"/>
</dbReference>
<proteinExistence type="predicted"/>
<protein>
    <submittedName>
        <fullName evidence="1">Uncharacterized protein</fullName>
    </submittedName>
</protein>
<gene>
    <name evidence="1" type="ORF">IAA06_13170</name>
</gene>
<reference evidence="1" key="1">
    <citation type="journal article" date="2021" name="PeerJ">
        <title>Extensive microbial diversity within the chicken gut microbiome revealed by metagenomics and culture.</title>
        <authorList>
            <person name="Gilroy R."/>
            <person name="Ravi A."/>
            <person name="Getino M."/>
            <person name="Pursley I."/>
            <person name="Horton D.L."/>
            <person name="Alikhan N.F."/>
            <person name="Baker D."/>
            <person name="Gharbi K."/>
            <person name="Hall N."/>
            <person name="Watson M."/>
            <person name="Adriaenssens E.M."/>
            <person name="Foster-Nyarko E."/>
            <person name="Jarju S."/>
            <person name="Secka A."/>
            <person name="Antonio M."/>
            <person name="Oren A."/>
            <person name="Chaudhuri R.R."/>
            <person name="La Ragione R."/>
            <person name="Hildebrand F."/>
            <person name="Pallen M.J."/>
        </authorList>
    </citation>
    <scope>NUCLEOTIDE SEQUENCE</scope>
    <source>
        <strain evidence="1">ChiSjej1B19-5720</strain>
    </source>
</reference>
<dbReference type="EMBL" id="DWYZ01000247">
    <property type="protein sequence ID" value="HJB29724.1"/>
    <property type="molecule type" value="Genomic_DNA"/>
</dbReference>